<dbReference type="GO" id="GO:0008233">
    <property type="term" value="F:peptidase activity"/>
    <property type="evidence" value="ECO:0007669"/>
    <property type="project" value="UniProtKB-KW"/>
</dbReference>
<dbReference type="SMART" id="SM00382">
    <property type="entry name" value="AAA"/>
    <property type="match status" value="1"/>
</dbReference>
<name>A0A840R7Z2_9GAMM</name>
<dbReference type="Pfam" id="PF10431">
    <property type="entry name" value="ClpB_D2-small"/>
    <property type="match status" value="1"/>
</dbReference>
<dbReference type="Gene3D" id="1.10.8.60">
    <property type="match status" value="1"/>
</dbReference>
<evidence type="ECO:0000313" key="7">
    <source>
        <dbReference type="Proteomes" id="UP000536640"/>
    </source>
</evidence>
<dbReference type="Proteomes" id="UP000536640">
    <property type="component" value="Unassembled WGS sequence"/>
</dbReference>
<proteinExistence type="predicted"/>
<keyword evidence="3" id="KW-0143">Chaperone</keyword>
<dbReference type="InterPro" id="IPR003593">
    <property type="entry name" value="AAA+_ATPase"/>
</dbReference>
<dbReference type="GO" id="GO:0006508">
    <property type="term" value="P:proteolysis"/>
    <property type="evidence" value="ECO:0007669"/>
    <property type="project" value="UniProtKB-KW"/>
</dbReference>
<gene>
    <name evidence="6" type="ORF">HNQ57_003025</name>
</gene>
<dbReference type="CDD" id="cd19499">
    <property type="entry name" value="RecA-like_ClpB_Hsp104-like"/>
    <property type="match status" value="1"/>
</dbReference>
<dbReference type="InterPro" id="IPR001270">
    <property type="entry name" value="ClpA/B"/>
</dbReference>
<reference evidence="6 7" key="1">
    <citation type="submission" date="2020-08" db="EMBL/GenBank/DDBJ databases">
        <title>Genomic Encyclopedia of Type Strains, Phase IV (KMG-IV): sequencing the most valuable type-strain genomes for metagenomic binning, comparative biology and taxonomic classification.</title>
        <authorList>
            <person name="Goeker M."/>
        </authorList>
    </citation>
    <scope>NUCLEOTIDE SEQUENCE [LARGE SCALE GENOMIC DNA]</scope>
    <source>
        <strain evidence="6 7">DSM 25701</strain>
    </source>
</reference>
<dbReference type="Pfam" id="PF07724">
    <property type="entry name" value="AAA_2"/>
    <property type="match status" value="1"/>
</dbReference>
<dbReference type="InterPro" id="IPR003959">
    <property type="entry name" value="ATPase_AAA_core"/>
</dbReference>
<organism evidence="6 7">
    <name type="scientific">Zhongshania antarctica</name>
    <dbReference type="NCBI Taxonomy" id="641702"/>
    <lineage>
        <taxon>Bacteria</taxon>
        <taxon>Pseudomonadati</taxon>
        <taxon>Pseudomonadota</taxon>
        <taxon>Gammaproteobacteria</taxon>
        <taxon>Cellvibrionales</taxon>
        <taxon>Spongiibacteraceae</taxon>
        <taxon>Zhongshania</taxon>
    </lineage>
</organism>
<dbReference type="PANTHER" id="PTHR11638:SF18">
    <property type="entry name" value="HEAT SHOCK PROTEIN 104"/>
    <property type="match status" value="1"/>
</dbReference>
<dbReference type="EMBL" id="JACHHW010000009">
    <property type="protein sequence ID" value="MBB5188734.1"/>
    <property type="molecule type" value="Genomic_DNA"/>
</dbReference>
<feature type="domain" description="AAA+ ATPase" evidence="4">
    <location>
        <begin position="84"/>
        <end position="237"/>
    </location>
</feature>
<dbReference type="GO" id="GO:0016887">
    <property type="term" value="F:ATP hydrolysis activity"/>
    <property type="evidence" value="ECO:0007669"/>
    <property type="project" value="InterPro"/>
</dbReference>
<dbReference type="AlphaFoldDB" id="A0A840R7Z2"/>
<dbReference type="PANTHER" id="PTHR11638">
    <property type="entry name" value="ATP-DEPENDENT CLP PROTEASE"/>
    <property type="match status" value="1"/>
</dbReference>
<dbReference type="SMART" id="SM01086">
    <property type="entry name" value="ClpB_D2-small"/>
    <property type="match status" value="1"/>
</dbReference>
<evidence type="ECO:0000259" key="4">
    <source>
        <dbReference type="SMART" id="SM00382"/>
    </source>
</evidence>
<feature type="domain" description="Clp ATPase C-terminal" evidence="5">
    <location>
        <begin position="263"/>
        <end position="349"/>
    </location>
</feature>
<comment type="caution">
    <text evidence="6">The sequence shown here is derived from an EMBL/GenBank/DDBJ whole genome shotgun (WGS) entry which is preliminary data.</text>
</comment>
<dbReference type="GO" id="GO:0034605">
    <property type="term" value="P:cellular response to heat"/>
    <property type="evidence" value="ECO:0007669"/>
    <property type="project" value="TreeGrafter"/>
</dbReference>
<dbReference type="GO" id="GO:0005737">
    <property type="term" value="C:cytoplasm"/>
    <property type="evidence" value="ECO:0007669"/>
    <property type="project" value="TreeGrafter"/>
</dbReference>
<evidence type="ECO:0000256" key="3">
    <source>
        <dbReference type="ARBA" id="ARBA00023186"/>
    </source>
</evidence>
<dbReference type="InterPro" id="IPR050130">
    <property type="entry name" value="ClpA_ClpB"/>
</dbReference>
<evidence type="ECO:0000256" key="2">
    <source>
        <dbReference type="ARBA" id="ARBA00022840"/>
    </source>
</evidence>
<dbReference type="RefSeq" id="WP_184464332.1">
    <property type="nucleotide sequence ID" value="NZ_JACHHW010000009.1"/>
</dbReference>
<keyword evidence="2 6" id="KW-0067">ATP-binding</keyword>
<evidence type="ECO:0000313" key="6">
    <source>
        <dbReference type="EMBL" id="MBB5188734.1"/>
    </source>
</evidence>
<keyword evidence="6" id="KW-0645">Protease</keyword>
<dbReference type="InterPro" id="IPR027417">
    <property type="entry name" value="P-loop_NTPase"/>
</dbReference>
<dbReference type="PRINTS" id="PR00300">
    <property type="entry name" value="CLPPROTEASEA"/>
</dbReference>
<dbReference type="Gene3D" id="3.40.50.300">
    <property type="entry name" value="P-loop containing nucleotide triphosphate hydrolases"/>
    <property type="match status" value="1"/>
</dbReference>
<protein>
    <submittedName>
        <fullName evidence="6">ATP-dependent Clp protease ATP-binding subunit ClpA</fullName>
    </submittedName>
</protein>
<evidence type="ECO:0000256" key="1">
    <source>
        <dbReference type="ARBA" id="ARBA00022741"/>
    </source>
</evidence>
<keyword evidence="6" id="KW-0378">Hydrolase</keyword>
<dbReference type="InterPro" id="IPR019489">
    <property type="entry name" value="Clp_ATPase_C"/>
</dbReference>
<keyword evidence="7" id="KW-1185">Reference proteome</keyword>
<dbReference type="SUPFAM" id="SSF52540">
    <property type="entry name" value="P-loop containing nucleoside triphosphate hydrolases"/>
    <property type="match status" value="1"/>
</dbReference>
<accession>A0A840R7Z2</accession>
<keyword evidence="1" id="KW-0547">Nucleotide-binding</keyword>
<sequence>MPFINDQLAENQVRLASQTDTCLFSAACMPDKTVAARRQSRFRFEPSAVMSLLRSRIIAQDAALAAIEDMLNVVKADIGSKQRPLCVMLLLGPTGVGKTQTARLIAEAICGSVEALVRIDMNTLAQDHYAAALTGAPPGYVGSKEGHSLFPTEAIAGSYSVPSVILFDEIEKASDEVIRSLLNVLDSGKLKLSSGLKELDFCNSLIFMSSNIAASELERHRNKKYVFTGRRISEKKLIDRALGKKFDPEFINRIDASLVFKHLRRSDLGALFDLELGNLRRRLGKQGVELDLDQACFDYLLKHYDPRYGARDIARRLRAHLEPVVARAILSAPASDRFIGFVQNNALVVEGE</sequence>
<dbReference type="GO" id="GO:0005524">
    <property type="term" value="F:ATP binding"/>
    <property type="evidence" value="ECO:0007669"/>
    <property type="project" value="UniProtKB-KW"/>
</dbReference>
<evidence type="ECO:0000259" key="5">
    <source>
        <dbReference type="SMART" id="SM01086"/>
    </source>
</evidence>